<feature type="domain" description="PBP" evidence="3">
    <location>
        <begin position="14"/>
        <end position="250"/>
    </location>
</feature>
<dbReference type="CDD" id="cd13653">
    <property type="entry name" value="PBP2_phosphate_like_1"/>
    <property type="match status" value="1"/>
</dbReference>
<dbReference type="PANTHER" id="PTHR30570">
    <property type="entry name" value="PERIPLASMIC PHOSPHATE BINDING COMPONENT OF PHOSPHATE ABC TRANSPORTER"/>
    <property type="match status" value="1"/>
</dbReference>
<dbReference type="Gene3D" id="3.40.190.10">
    <property type="entry name" value="Periplasmic binding protein-like II"/>
    <property type="match status" value="2"/>
</dbReference>
<name>A4TUJ1_9PROT</name>
<gene>
    <name evidence="4" type="ORF">MGR_1033</name>
</gene>
<sequence>MLVLAAIGLIAAHTARAAESTVHLRGTSALVPIAQKIAEAHMAKDADATIVIRTADSEPGLKSLLDGTTDIAMVSGDIPAEMEKRAKAMGLKLEVQTVAQDAIVPVVHPTNPISSLSMDQLTAIYGGSTTDWAEVGGKEHEMAVLVLPAISGTASGWKHAVLGDRIQTAKAEPLALKALKAKVAATPDAIGYMGLSAVDGTVKPVSVDGIAANTDTIRKGNYPIRRQLSLVTSSASSAAARQFVSRFLSSEAQAAMAASGLVPVQ</sequence>
<keyword evidence="1 2" id="KW-0732">Signal</keyword>
<proteinExistence type="predicted"/>
<organism evidence="4">
    <name type="scientific">Magnetospirillum gryphiswaldense</name>
    <dbReference type="NCBI Taxonomy" id="55518"/>
    <lineage>
        <taxon>Bacteria</taxon>
        <taxon>Pseudomonadati</taxon>
        <taxon>Pseudomonadota</taxon>
        <taxon>Alphaproteobacteria</taxon>
        <taxon>Rhodospirillales</taxon>
        <taxon>Rhodospirillaceae</taxon>
        <taxon>Magnetospirillum</taxon>
    </lineage>
</organism>
<feature type="signal peptide" evidence="2">
    <location>
        <begin position="1"/>
        <end position="17"/>
    </location>
</feature>
<dbReference type="Pfam" id="PF12849">
    <property type="entry name" value="PBP_like_2"/>
    <property type="match status" value="1"/>
</dbReference>
<protein>
    <submittedName>
        <fullName evidence="4">Extracellular solute-binding protein, family 1</fullName>
    </submittedName>
</protein>
<dbReference type="AlphaFoldDB" id="A4TUJ1"/>
<evidence type="ECO:0000256" key="1">
    <source>
        <dbReference type="ARBA" id="ARBA00022729"/>
    </source>
</evidence>
<dbReference type="InterPro" id="IPR024370">
    <property type="entry name" value="PBP_domain"/>
</dbReference>
<reference evidence="4" key="1">
    <citation type="journal article" date="2007" name="J. Bacteriol.">
        <title>Comparative genome analysis of four magnetotactic bacteria reveals a complex set of group-specific genes implicated in magnetosome biomineralization and function.</title>
        <authorList>
            <person name="Richter M."/>
            <person name="Kube M."/>
            <person name="Bazylinski D.A."/>
            <person name="Lombardot T."/>
            <person name="Gloeckner F.O."/>
            <person name="Reinhardt R."/>
            <person name="Schueler D."/>
        </authorList>
    </citation>
    <scope>NUCLEOTIDE SEQUENCE</scope>
    <source>
        <strain evidence="4">MSR-1</strain>
    </source>
</reference>
<dbReference type="PANTHER" id="PTHR30570:SF1">
    <property type="entry name" value="PHOSPHATE-BINDING PROTEIN PSTS"/>
    <property type="match status" value="1"/>
</dbReference>
<dbReference type="InterPro" id="IPR050811">
    <property type="entry name" value="Phosphate_ABC_transporter"/>
</dbReference>
<feature type="chain" id="PRO_5002674175" evidence="2">
    <location>
        <begin position="18"/>
        <end position="265"/>
    </location>
</feature>
<evidence type="ECO:0000259" key="3">
    <source>
        <dbReference type="Pfam" id="PF12849"/>
    </source>
</evidence>
<dbReference type="RefSeq" id="WP_158699417.1">
    <property type="nucleotide sequence ID" value="NZ_CP027527.1"/>
</dbReference>
<dbReference type="EMBL" id="CU459003">
    <property type="protein sequence ID" value="CAM74298.1"/>
    <property type="molecule type" value="Genomic_DNA"/>
</dbReference>
<dbReference type="SUPFAM" id="SSF53850">
    <property type="entry name" value="Periplasmic binding protein-like II"/>
    <property type="match status" value="1"/>
</dbReference>
<accession>A4TUJ1</accession>
<evidence type="ECO:0000313" key="4">
    <source>
        <dbReference type="EMBL" id="CAM74298.1"/>
    </source>
</evidence>
<evidence type="ECO:0000256" key="2">
    <source>
        <dbReference type="SAM" id="SignalP"/>
    </source>
</evidence>